<dbReference type="PROSITE" id="PS50192">
    <property type="entry name" value="T_SNARE"/>
    <property type="match status" value="1"/>
</dbReference>
<dbReference type="GO" id="GO:0006886">
    <property type="term" value="P:intracellular protein transport"/>
    <property type="evidence" value="ECO:0007669"/>
    <property type="project" value="TreeGrafter"/>
</dbReference>
<evidence type="ECO:0000256" key="4">
    <source>
        <dbReference type="ARBA" id="ARBA00022989"/>
    </source>
</evidence>
<dbReference type="PANTHER" id="PTHR19957">
    <property type="entry name" value="SYNTAXIN"/>
    <property type="match status" value="1"/>
</dbReference>
<dbReference type="GO" id="GO:0012505">
    <property type="term" value="C:endomembrane system"/>
    <property type="evidence" value="ECO:0007669"/>
    <property type="project" value="TreeGrafter"/>
</dbReference>
<dbReference type="InterPro" id="IPR045242">
    <property type="entry name" value="Syntaxin"/>
</dbReference>
<dbReference type="GO" id="GO:0005484">
    <property type="term" value="F:SNAP receptor activity"/>
    <property type="evidence" value="ECO:0007669"/>
    <property type="project" value="TreeGrafter"/>
</dbReference>
<dbReference type="GO" id="GO:0031201">
    <property type="term" value="C:SNARE complex"/>
    <property type="evidence" value="ECO:0007669"/>
    <property type="project" value="TreeGrafter"/>
</dbReference>
<dbReference type="GO" id="GO:0006887">
    <property type="term" value="P:exocytosis"/>
    <property type="evidence" value="ECO:0007669"/>
    <property type="project" value="TreeGrafter"/>
</dbReference>
<sequence>MMNCPRAMKDQSFVTPQIAPRNAYPKQRTETSIPNNAPKRLPQKAHRNISPPPKYHLQTTSPPTPLQRMIDLFDSVKVIAVNKKKQNARYMVPMLLFKNDKVVDNDVEKNDETIITVSPSEHNKDLRLYVDTVDKIKHEIKKIYVIIEEIEGLKNKINISITIEQENELSMLLNMQIKNANNIIQSIKIDIRNLRKKYLLKSQENKIIKKAIHDNLINVFKKALHNYQQIQNIYQHNVKDKISRHIKIMYPQYNEDDINNVLKHEDMNTQNLVKWKLQGHNDLKNALSDVETKYKDVKTLEKSVYDLHQTIIELSALIEMNEEVISNIHDNIDDAQHFTEKANADLIDARNIQRSTSKWMFYISIGILIIIVIICLPVLKAYLTAPYVIL</sequence>
<dbReference type="SUPFAM" id="SSF47661">
    <property type="entry name" value="t-snare proteins"/>
    <property type="match status" value="1"/>
</dbReference>
<dbReference type="InterPro" id="IPR000727">
    <property type="entry name" value="T_SNARE_dom"/>
</dbReference>
<evidence type="ECO:0000313" key="9">
    <source>
        <dbReference type="EMBL" id="SBS80673.1"/>
    </source>
</evidence>
<dbReference type="Gene3D" id="1.20.5.110">
    <property type="match status" value="1"/>
</dbReference>
<dbReference type="GO" id="GO:0006906">
    <property type="term" value="P:vesicle fusion"/>
    <property type="evidence" value="ECO:0007669"/>
    <property type="project" value="TreeGrafter"/>
</dbReference>
<dbReference type="Pfam" id="PF05739">
    <property type="entry name" value="SNARE"/>
    <property type="match status" value="1"/>
</dbReference>
<dbReference type="EMBL" id="FLQU01000091">
    <property type="protein sequence ID" value="SBS80673.1"/>
    <property type="molecule type" value="Genomic_DNA"/>
</dbReference>
<keyword evidence="5 7" id="KW-0472">Membrane</keyword>
<evidence type="ECO:0000256" key="3">
    <source>
        <dbReference type="ARBA" id="ARBA00022692"/>
    </source>
</evidence>
<reference evidence="9" key="2">
    <citation type="submission" date="2016-05" db="EMBL/GenBank/DDBJ databases">
        <authorList>
            <person name="Lavstsen T."/>
            <person name="Jespersen J.S."/>
        </authorList>
    </citation>
    <scope>NUCLEOTIDE SEQUENCE [LARGE SCALE GENOMIC DNA]</scope>
</reference>
<dbReference type="GO" id="GO:0048278">
    <property type="term" value="P:vesicle docking"/>
    <property type="evidence" value="ECO:0007669"/>
    <property type="project" value="TreeGrafter"/>
</dbReference>
<dbReference type="EMBL" id="FLQV01000111">
    <property type="protein sequence ID" value="SBS81590.1"/>
    <property type="molecule type" value="Genomic_DNA"/>
</dbReference>
<evidence type="ECO:0000256" key="1">
    <source>
        <dbReference type="ARBA" id="ARBA00004211"/>
    </source>
</evidence>
<organism evidence="9 12">
    <name type="scientific">Plasmodium ovale curtisi</name>
    <dbReference type="NCBI Taxonomy" id="864141"/>
    <lineage>
        <taxon>Eukaryota</taxon>
        <taxon>Sar</taxon>
        <taxon>Alveolata</taxon>
        <taxon>Apicomplexa</taxon>
        <taxon>Aconoidasida</taxon>
        <taxon>Haemosporida</taxon>
        <taxon>Plasmodiidae</taxon>
        <taxon>Plasmodium</taxon>
        <taxon>Plasmodium (Plasmodium)</taxon>
    </lineage>
</organism>
<evidence type="ECO:0000259" key="8">
    <source>
        <dbReference type="PROSITE" id="PS50192"/>
    </source>
</evidence>
<comment type="similarity">
    <text evidence="2">Belongs to the syntaxin family.</text>
</comment>
<comment type="subcellular location">
    <subcellularLocation>
        <location evidence="1">Membrane</location>
        <topology evidence="1">Single-pass type IV membrane protein</topology>
    </subcellularLocation>
</comment>
<dbReference type="Proteomes" id="UP000078560">
    <property type="component" value="Unassembled WGS sequence"/>
</dbReference>
<feature type="transmembrane region" description="Helical" evidence="7">
    <location>
        <begin position="359"/>
        <end position="383"/>
    </location>
</feature>
<feature type="domain" description="T-SNARE coiled-coil homology" evidence="8">
    <location>
        <begin position="287"/>
        <end position="349"/>
    </location>
</feature>
<protein>
    <submittedName>
        <fullName evidence="9">Syntaxin, putative</fullName>
    </submittedName>
</protein>
<gene>
    <name evidence="10" type="ORF">POVCU1_005850</name>
    <name evidence="9" type="ORF">POVCU2_0006540</name>
</gene>
<feature type="region of interest" description="Disordered" evidence="6">
    <location>
        <begin position="1"/>
        <end position="61"/>
    </location>
</feature>
<evidence type="ECO:0000256" key="6">
    <source>
        <dbReference type="SAM" id="MobiDB-lite"/>
    </source>
</evidence>
<evidence type="ECO:0000313" key="12">
    <source>
        <dbReference type="Proteomes" id="UP000078560"/>
    </source>
</evidence>
<dbReference type="GO" id="GO:0005886">
    <property type="term" value="C:plasma membrane"/>
    <property type="evidence" value="ECO:0007669"/>
    <property type="project" value="TreeGrafter"/>
</dbReference>
<dbReference type="PANTHER" id="PTHR19957:SF307">
    <property type="entry name" value="PROTEIN SSO1-RELATED"/>
    <property type="match status" value="1"/>
</dbReference>
<dbReference type="SMART" id="SM00397">
    <property type="entry name" value="t_SNARE"/>
    <property type="match status" value="1"/>
</dbReference>
<evidence type="ECO:0000256" key="5">
    <source>
        <dbReference type="ARBA" id="ARBA00023136"/>
    </source>
</evidence>
<evidence type="ECO:0000256" key="2">
    <source>
        <dbReference type="ARBA" id="ARBA00009063"/>
    </source>
</evidence>
<dbReference type="InterPro" id="IPR006011">
    <property type="entry name" value="Syntaxin_N"/>
</dbReference>
<keyword evidence="3 7" id="KW-0812">Transmembrane</keyword>
<proteinExistence type="inferred from homology"/>
<name>A0A1A8VPF0_PLAOA</name>
<keyword evidence="4 7" id="KW-1133">Transmembrane helix</keyword>
<reference evidence="11 12" key="1">
    <citation type="submission" date="2016-05" db="EMBL/GenBank/DDBJ databases">
        <authorList>
            <person name="Naeem Raeece"/>
        </authorList>
    </citation>
    <scope>NUCLEOTIDE SEQUENCE [LARGE SCALE GENOMIC DNA]</scope>
</reference>
<dbReference type="GO" id="GO:0000149">
    <property type="term" value="F:SNARE binding"/>
    <property type="evidence" value="ECO:0007669"/>
    <property type="project" value="TreeGrafter"/>
</dbReference>
<dbReference type="Proteomes" id="UP000078546">
    <property type="component" value="Unassembled WGS sequence"/>
</dbReference>
<dbReference type="SMART" id="SM00503">
    <property type="entry name" value="SynN"/>
    <property type="match status" value="1"/>
</dbReference>
<evidence type="ECO:0000256" key="7">
    <source>
        <dbReference type="SAM" id="Phobius"/>
    </source>
</evidence>
<accession>A0A1A8VPF0</accession>
<dbReference type="Gene3D" id="1.20.58.70">
    <property type="match status" value="1"/>
</dbReference>
<evidence type="ECO:0000313" key="11">
    <source>
        <dbReference type="Proteomes" id="UP000078546"/>
    </source>
</evidence>
<dbReference type="AlphaFoldDB" id="A0A1A8VPF0"/>
<dbReference type="CDD" id="cd15848">
    <property type="entry name" value="SNARE_syntaxin1-like"/>
    <property type="match status" value="1"/>
</dbReference>
<evidence type="ECO:0000313" key="10">
    <source>
        <dbReference type="EMBL" id="SBS81590.1"/>
    </source>
</evidence>
<dbReference type="InterPro" id="IPR010989">
    <property type="entry name" value="SNARE"/>
</dbReference>